<accession>A0A498KQT2</accession>
<sequence length="101" mass="11685">MASSRRPLVVLVSVWLFVTFIFIPHGNCHASPTTAAQVFRFKPKYMQNSGHFLGFFPRRIPIPASGPSRKHNVFSLIFFTRNMKIWLTGNDTTKFPKREMK</sequence>
<keyword evidence="1" id="KW-0732">Signal</keyword>
<name>A0A498KQT2_MALDO</name>
<evidence type="ECO:0000256" key="1">
    <source>
        <dbReference type="SAM" id="SignalP"/>
    </source>
</evidence>
<dbReference type="STRING" id="3750.A0A498KQT2"/>
<dbReference type="Proteomes" id="UP000290289">
    <property type="component" value="Chromosome 1"/>
</dbReference>
<feature type="signal peptide" evidence="1">
    <location>
        <begin position="1"/>
        <end position="30"/>
    </location>
</feature>
<organism evidence="2 3">
    <name type="scientific">Malus domestica</name>
    <name type="common">Apple</name>
    <name type="synonym">Pyrus malus</name>
    <dbReference type="NCBI Taxonomy" id="3750"/>
    <lineage>
        <taxon>Eukaryota</taxon>
        <taxon>Viridiplantae</taxon>
        <taxon>Streptophyta</taxon>
        <taxon>Embryophyta</taxon>
        <taxon>Tracheophyta</taxon>
        <taxon>Spermatophyta</taxon>
        <taxon>Magnoliopsida</taxon>
        <taxon>eudicotyledons</taxon>
        <taxon>Gunneridae</taxon>
        <taxon>Pentapetalae</taxon>
        <taxon>rosids</taxon>
        <taxon>fabids</taxon>
        <taxon>Rosales</taxon>
        <taxon>Rosaceae</taxon>
        <taxon>Amygdaloideae</taxon>
        <taxon>Maleae</taxon>
        <taxon>Malus</taxon>
    </lineage>
</organism>
<evidence type="ECO:0000313" key="3">
    <source>
        <dbReference type="Proteomes" id="UP000290289"/>
    </source>
</evidence>
<evidence type="ECO:0000313" key="2">
    <source>
        <dbReference type="EMBL" id="RXI09471.1"/>
    </source>
</evidence>
<dbReference type="EMBL" id="RDQH01000327">
    <property type="protein sequence ID" value="RXI09471.1"/>
    <property type="molecule type" value="Genomic_DNA"/>
</dbReference>
<reference evidence="2 3" key="1">
    <citation type="submission" date="2018-10" db="EMBL/GenBank/DDBJ databases">
        <title>A high-quality apple genome assembly.</title>
        <authorList>
            <person name="Hu J."/>
        </authorList>
    </citation>
    <scope>NUCLEOTIDE SEQUENCE [LARGE SCALE GENOMIC DNA]</scope>
    <source>
        <strain evidence="3">cv. HFTH1</strain>
        <tissue evidence="2">Young leaf</tissue>
    </source>
</reference>
<keyword evidence="3" id="KW-1185">Reference proteome</keyword>
<proteinExistence type="predicted"/>
<feature type="chain" id="PRO_5019810255" evidence="1">
    <location>
        <begin position="31"/>
        <end position="101"/>
    </location>
</feature>
<protein>
    <submittedName>
        <fullName evidence="2">Uncharacterized protein</fullName>
    </submittedName>
</protein>
<comment type="caution">
    <text evidence="2">The sequence shown here is derived from an EMBL/GenBank/DDBJ whole genome shotgun (WGS) entry which is preliminary data.</text>
</comment>
<dbReference type="AlphaFoldDB" id="A0A498KQT2"/>
<gene>
    <name evidence="2" type="ORF">DVH24_034088</name>
</gene>